<accession>A0A062V6B4</accession>
<dbReference type="SMART" id="SM00966">
    <property type="entry name" value="SpoVT_AbrB"/>
    <property type="match status" value="1"/>
</dbReference>
<dbReference type="InterPro" id="IPR007159">
    <property type="entry name" value="SpoVT-AbrB_dom"/>
</dbReference>
<dbReference type="NCBIfam" id="TIGR01439">
    <property type="entry name" value="lp_hng_hel_AbrB"/>
    <property type="match status" value="1"/>
</dbReference>
<organism evidence="2 3">
    <name type="scientific">Candidatus Methanoperedens nitratireducens</name>
    <dbReference type="NCBI Taxonomy" id="1392998"/>
    <lineage>
        <taxon>Archaea</taxon>
        <taxon>Methanobacteriati</taxon>
        <taxon>Methanobacteriota</taxon>
        <taxon>Stenosarchaea group</taxon>
        <taxon>Methanomicrobia</taxon>
        <taxon>Methanosarcinales</taxon>
        <taxon>ANME-2 cluster</taxon>
        <taxon>Candidatus Methanoperedentaceae</taxon>
        <taxon>Candidatus Methanoperedens</taxon>
    </lineage>
</organism>
<name>A0A062V6B4_9EURY</name>
<dbReference type="Gene3D" id="2.10.260.10">
    <property type="match status" value="1"/>
</dbReference>
<dbReference type="SUPFAM" id="SSF89447">
    <property type="entry name" value="AbrB/MazE/MraZ-like"/>
    <property type="match status" value="1"/>
</dbReference>
<dbReference type="Pfam" id="PF02381">
    <property type="entry name" value="MraZ"/>
    <property type="match status" value="1"/>
</dbReference>
<protein>
    <submittedName>
        <fullName evidence="2">Looped-hinge helix DNA binding domain, AbrB family</fullName>
    </submittedName>
</protein>
<dbReference type="InterPro" id="IPR020603">
    <property type="entry name" value="MraZ_dom"/>
</dbReference>
<dbReference type="AlphaFoldDB" id="A0A062V6B4"/>
<evidence type="ECO:0000313" key="3">
    <source>
        <dbReference type="Proteomes" id="UP000027153"/>
    </source>
</evidence>
<keyword evidence="3" id="KW-1185">Reference proteome</keyword>
<sequence>MEIVNIDKAGRIVIPGALRKKLKLNESSKLLIADVKNDLLIIKKINIEELAEQLEKDFKNIDIDSIVGKVRSDVKEEIRKKHPSVFG</sequence>
<dbReference type="GO" id="GO:0003677">
    <property type="term" value="F:DNA binding"/>
    <property type="evidence" value="ECO:0007669"/>
    <property type="project" value="InterPro"/>
</dbReference>
<dbReference type="Proteomes" id="UP000027153">
    <property type="component" value="Unassembled WGS sequence"/>
</dbReference>
<evidence type="ECO:0000259" key="1">
    <source>
        <dbReference type="PROSITE" id="PS51740"/>
    </source>
</evidence>
<dbReference type="RefSeq" id="WP_048092939.1">
    <property type="nucleotide sequence ID" value="NZ_JMIY01000007.1"/>
</dbReference>
<evidence type="ECO:0000313" key="2">
    <source>
        <dbReference type="EMBL" id="KCZ70915.1"/>
    </source>
</evidence>
<reference evidence="2 3" key="1">
    <citation type="journal article" date="2013" name="Nature">
        <title>Anaerobic oxidation of methane coupled to nitrate reduction in a novel archaeal lineage.</title>
        <authorList>
            <person name="Haroon M.F."/>
            <person name="Hu S."/>
            <person name="Shi Y."/>
            <person name="Imelfort M."/>
            <person name="Keller J."/>
            <person name="Hugenholtz P."/>
            <person name="Yuan Z."/>
            <person name="Tyson G.W."/>
        </authorList>
    </citation>
    <scope>NUCLEOTIDE SEQUENCE [LARGE SCALE GENOMIC DNA]</scope>
    <source>
        <strain evidence="2 3">ANME-2d</strain>
    </source>
</reference>
<gene>
    <name evidence="2" type="ORF">ANME2D_02941</name>
</gene>
<dbReference type="EMBL" id="JMIY01000007">
    <property type="protein sequence ID" value="KCZ70915.1"/>
    <property type="molecule type" value="Genomic_DNA"/>
</dbReference>
<dbReference type="InterPro" id="IPR037914">
    <property type="entry name" value="SpoVT-AbrB_sf"/>
</dbReference>
<feature type="domain" description="SpoVT-AbrB" evidence="1">
    <location>
        <begin position="1"/>
        <end position="47"/>
    </location>
</feature>
<proteinExistence type="predicted"/>
<dbReference type="PROSITE" id="PS51740">
    <property type="entry name" value="SPOVT_ABRB"/>
    <property type="match status" value="1"/>
</dbReference>
<comment type="caution">
    <text evidence="2">The sequence shown here is derived from an EMBL/GenBank/DDBJ whole genome shotgun (WGS) entry which is preliminary data.</text>
</comment>